<evidence type="ECO:0000313" key="1">
    <source>
        <dbReference type="EMBL" id="WMV55089.1"/>
    </source>
</evidence>
<sequence length="130" mass="15406">MLNYGREQLNRFSTTIYRTQYSKLNNFRTQVLNDTTHLKNARLIEFMQNYGHEQLNLRTFEYNLKRIRNSILKNLEHEDTTPLKDTQIMDFMGNLWASTTRLKGLNNNIELMCTTLLILILTSSKLSSNR</sequence>
<name>A0AAF0V0P2_SOLVR</name>
<protein>
    <submittedName>
        <fullName evidence="1">Uncharacterized protein</fullName>
    </submittedName>
</protein>
<dbReference type="EMBL" id="CP133622">
    <property type="protein sequence ID" value="WMV55089.1"/>
    <property type="molecule type" value="Genomic_DNA"/>
</dbReference>
<dbReference type="AlphaFoldDB" id="A0AAF0V0P2"/>
<evidence type="ECO:0000313" key="2">
    <source>
        <dbReference type="Proteomes" id="UP001234989"/>
    </source>
</evidence>
<accession>A0AAF0V0P2</accession>
<keyword evidence="2" id="KW-1185">Reference proteome</keyword>
<gene>
    <name evidence="1" type="ORF">MTR67_048474</name>
</gene>
<proteinExistence type="predicted"/>
<organism evidence="1 2">
    <name type="scientific">Solanum verrucosum</name>
    <dbReference type="NCBI Taxonomy" id="315347"/>
    <lineage>
        <taxon>Eukaryota</taxon>
        <taxon>Viridiplantae</taxon>
        <taxon>Streptophyta</taxon>
        <taxon>Embryophyta</taxon>
        <taxon>Tracheophyta</taxon>
        <taxon>Spermatophyta</taxon>
        <taxon>Magnoliopsida</taxon>
        <taxon>eudicotyledons</taxon>
        <taxon>Gunneridae</taxon>
        <taxon>Pentapetalae</taxon>
        <taxon>asterids</taxon>
        <taxon>lamiids</taxon>
        <taxon>Solanales</taxon>
        <taxon>Solanaceae</taxon>
        <taxon>Solanoideae</taxon>
        <taxon>Solaneae</taxon>
        <taxon>Solanum</taxon>
    </lineage>
</organism>
<dbReference type="Proteomes" id="UP001234989">
    <property type="component" value="Chromosome 11"/>
</dbReference>
<reference evidence="1" key="1">
    <citation type="submission" date="2023-08" db="EMBL/GenBank/DDBJ databases">
        <title>A de novo genome assembly of Solanum verrucosum Schlechtendal, a Mexican diploid species geographically isolated from the other diploid A-genome species in potato relatives.</title>
        <authorList>
            <person name="Hosaka K."/>
        </authorList>
    </citation>
    <scope>NUCLEOTIDE SEQUENCE</scope>
    <source>
        <tissue evidence="1">Young leaves</tissue>
    </source>
</reference>